<accession>A0A9N9PVD4</accession>
<gene>
    <name evidence="1" type="ORF">HYFRA_00003962</name>
</gene>
<evidence type="ECO:0008006" key="3">
    <source>
        <dbReference type="Google" id="ProtNLM"/>
    </source>
</evidence>
<proteinExistence type="predicted"/>
<dbReference type="EMBL" id="CAJVRL010000070">
    <property type="protein sequence ID" value="CAG8956573.1"/>
    <property type="molecule type" value="Genomic_DNA"/>
</dbReference>
<reference evidence="1" key="1">
    <citation type="submission" date="2021-07" db="EMBL/GenBank/DDBJ databases">
        <authorList>
            <person name="Durling M."/>
        </authorList>
    </citation>
    <scope>NUCLEOTIDE SEQUENCE</scope>
</reference>
<comment type="caution">
    <text evidence="1">The sequence shown here is derived from an EMBL/GenBank/DDBJ whole genome shotgun (WGS) entry which is preliminary data.</text>
</comment>
<dbReference type="AlphaFoldDB" id="A0A9N9PVD4"/>
<sequence>MGSESVNRRYLQLACDLPEWNIHNQKDRLSILPTEILIMILNECGFSNIDFINNIVFSLSAGLTCKRLYNLHRSIFGKSHLYTDYDAYVNFEPACPSWCVDKDSHTHVGLRNQQGLLPRWYTLKIE</sequence>
<evidence type="ECO:0000313" key="1">
    <source>
        <dbReference type="EMBL" id="CAG8956573.1"/>
    </source>
</evidence>
<keyword evidence="2" id="KW-1185">Reference proteome</keyword>
<organism evidence="1 2">
    <name type="scientific">Hymenoscyphus fraxineus</name>
    <dbReference type="NCBI Taxonomy" id="746836"/>
    <lineage>
        <taxon>Eukaryota</taxon>
        <taxon>Fungi</taxon>
        <taxon>Dikarya</taxon>
        <taxon>Ascomycota</taxon>
        <taxon>Pezizomycotina</taxon>
        <taxon>Leotiomycetes</taxon>
        <taxon>Helotiales</taxon>
        <taxon>Helotiaceae</taxon>
        <taxon>Hymenoscyphus</taxon>
    </lineage>
</organism>
<protein>
    <recommendedName>
        <fullName evidence="3">F-box domain-containing protein</fullName>
    </recommendedName>
</protein>
<evidence type="ECO:0000313" key="2">
    <source>
        <dbReference type="Proteomes" id="UP000696280"/>
    </source>
</evidence>
<dbReference type="Proteomes" id="UP000696280">
    <property type="component" value="Unassembled WGS sequence"/>
</dbReference>
<name>A0A9N9PVD4_9HELO</name>